<dbReference type="InterPro" id="IPR050410">
    <property type="entry name" value="CCR4/nocturin_mRNA_transcr"/>
</dbReference>
<dbReference type="OrthoDB" id="428734at2759"/>
<dbReference type="InParanoid" id="A0A2G5EHB8"/>
<dbReference type="STRING" id="218851.A0A2G5EHB8"/>
<dbReference type="SUPFAM" id="SSF56219">
    <property type="entry name" value="DNase I-like"/>
    <property type="match status" value="1"/>
</dbReference>
<dbReference type="EMBL" id="KZ305025">
    <property type="protein sequence ID" value="PIA55165.1"/>
    <property type="molecule type" value="Genomic_DNA"/>
</dbReference>
<dbReference type="Gene3D" id="3.60.10.10">
    <property type="entry name" value="Endonuclease/exonuclease/phosphatase"/>
    <property type="match status" value="1"/>
</dbReference>
<dbReference type="PANTHER" id="PTHR12121">
    <property type="entry name" value="CARBON CATABOLITE REPRESSOR PROTEIN 4"/>
    <property type="match status" value="1"/>
</dbReference>
<dbReference type="AlphaFoldDB" id="A0A2G5EHB8"/>
<dbReference type="InterPro" id="IPR036691">
    <property type="entry name" value="Endo/exonu/phosph_ase_sf"/>
</dbReference>
<proteinExistence type="predicted"/>
<accession>A0A2G5EHB8</accession>
<gene>
    <name evidence="1" type="ORF">AQUCO_00800119v1</name>
</gene>
<reference evidence="1 2" key="1">
    <citation type="submission" date="2017-09" db="EMBL/GenBank/DDBJ databases">
        <title>WGS assembly of Aquilegia coerulea Goldsmith.</title>
        <authorList>
            <person name="Hodges S."/>
            <person name="Kramer E."/>
            <person name="Nordborg M."/>
            <person name="Tomkins J."/>
            <person name="Borevitz J."/>
            <person name="Derieg N."/>
            <person name="Yan J."/>
            <person name="Mihaltcheva S."/>
            <person name="Hayes R.D."/>
            <person name="Rokhsar D."/>
        </authorList>
    </citation>
    <scope>NUCLEOTIDE SEQUENCE [LARGE SCALE GENOMIC DNA]</scope>
    <source>
        <strain evidence="2">cv. Goldsmith</strain>
    </source>
</reference>
<evidence type="ECO:0000313" key="1">
    <source>
        <dbReference type="EMBL" id="PIA55165.1"/>
    </source>
</evidence>
<evidence type="ECO:0000313" key="2">
    <source>
        <dbReference type="Proteomes" id="UP000230069"/>
    </source>
</evidence>
<dbReference type="PANTHER" id="PTHR12121:SF34">
    <property type="entry name" value="PROTEIN ANGEL"/>
    <property type="match status" value="1"/>
</dbReference>
<dbReference type="GO" id="GO:0000175">
    <property type="term" value="F:3'-5'-RNA exonuclease activity"/>
    <property type="evidence" value="ECO:0007669"/>
    <property type="project" value="TreeGrafter"/>
</dbReference>
<dbReference type="Proteomes" id="UP000230069">
    <property type="component" value="Unassembled WGS sequence"/>
</dbReference>
<keyword evidence="2" id="KW-1185">Reference proteome</keyword>
<organism evidence="1 2">
    <name type="scientific">Aquilegia coerulea</name>
    <name type="common">Rocky mountain columbine</name>
    <dbReference type="NCBI Taxonomy" id="218851"/>
    <lineage>
        <taxon>Eukaryota</taxon>
        <taxon>Viridiplantae</taxon>
        <taxon>Streptophyta</taxon>
        <taxon>Embryophyta</taxon>
        <taxon>Tracheophyta</taxon>
        <taxon>Spermatophyta</taxon>
        <taxon>Magnoliopsida</taxon>
        <taxon>Ranunculales</taxon>
        <taxon>Ranunculaceae</taxon>
        <taxon>Thalictroideae</taxon>
        <taxon>Aquilegia</taxon>
    </lineage>
</organism>
<protein>
    <submittedName>
        <fullName evidence="1">Uncharacterized protein</fullName>
    </submittedName>
</protein>
<name>A0A2G5EHB8_AQUCA</name>
<sequence length="191" mass="21985">MFQVFTGQGDARHGCATFYRRTRFTEVKHYKIAFRDYGKKFLDWQKRPEQFRRLLQDNVAVVSILRFVGETVVSGDPVVSDDPVSPVSRVYSLCVANTHITSDPKYTDVKLWQVAVLLDAIENIAYPDVPVLFCWDLNSRPGSAPYELIMNGYIPSHLWPEDPTFVVAHTYQNGVLARGYIFHRLKLVVMR</sequence>